<proteinExistence type="predicted"/>
<name>A0ABQ4BJ87_9ACTN</name>
<accession>A0ABQ4BJ87</accession>
<organism evidence="1 2">
    <name type="scientific">Actinoplanes palleronii</name>
    <dbReference type="NCBI Taxonomy" id="113570"/>
    <lineage>
        <taxon>Bacteria</taxon>
        <taxon>Bacillati</taxon>
        <taxon>Actinomycetota</taxon>
        <taxon>Actinomycetes</taxon>
        <taxon>Micromonosporales</taxon>
        <taxon>Micromonosporaceae</taxon>
        <taxon>Actinoplanes</taxon>
    </lineage>
</organism>
<protein>
    <recommendedName>
        <fullName evidence="3">Terminase</fullName>
    </recommendedName>
</protein>
<evidence type="ECO:0008006" key="3">
    <source>
        <dbReference type="Google" id="ProtNLM"/>
    </source>
</evidence>
<evidence type="ECO:0000313" key="1">
    <source>
        <dbReference type="EMBL" id="GIE70745.1"/>
    </source>
</evidence>
<keyword evidence="2" id="KW-1185">Reference proteome</keyword>
<sequence length="566" mass="64040">MQQADRYVVDFPTLWVVPAWIQRHCIIPDGFRKGRPFRPYDWQLWCLANHYRIKQDAQQEPDFLAGDPDAIPIRSAAFHYRRSQIIAPQKTGKGPMSAAWAAAEGVGPVLFYDWAGENDAYVCEDNGCDCGWVYRYRPGEPMGMAWPTPLIQLLATAEDQVENVYGPLKAMARNPRLRNRMLVREGFIRLRDEGGDPEQNRIDVVTSSALARLGNPITFALQDETQLYTATNKLVSVARTQRRGAAAMGGRTAETTNAFDPAQNSTAQQSFESMKTDIFKFYEPPPADLKYTVRAERRRIHAFNYKGSPHADLSGINAEAEELLELDPAEAERFYGNRVIYGGGSWMDGTKWEARSWQKLYPGVPLRDVPDGTPIVLGFDGSDIDDWTVLRAQTEDGYQFTPTFGDDHRPSIWNPAEHNGQVPRLEVAAAFEEIFERFTVVRMYYDPPDWKSEGQALEAQHGDKVVLRWETYRITQMHAALVRQHSDVTKADTTFTHDGCPVTFTHVKNARKLVRPGKKYILGKPTQQQKIDAAMSSTLADEAAGDVTAAKLWPKPRVRRKIIAMR</sequence>
<gene>
    <name evidence="1" type="ORF">Apa02nite_068530</name>
</gene>
<reference evidence="1 2" key="1">
    <citation type="submission" date="2021-01" db="EMBL/GenBank/DDBJ databases">
        <title>Whole genome shotgun sequence of Actinoplanes palleronii NBRC 14916.</title>
        <authorList>
            <person name="Komaki H."/>
            <person name="Tamura T."/>
        </authorList>
    </citation>
    <scope>NUCLEOTIDE SEQUENCE [LARGE SCALE GENOMIC DNA]</scope>
    <source>
        <strain evidence="1 2">NBRC 14916</strain>
    </source>
</reference>
<dbReference type="RefSeq" id="WP_203828745.1">
    <property type="nucleotide sequence ID" value="NZ_BAAATY010000018.1"/>
</dbReference>
<comment type="caution">
    <text evidence="1">The sequence shown here is derived from an EMBL/GenBank/DDBJ whole genome shotgun (WGS) entry which is preliminary data.</text>
</comment>
<dbReference type="Proteomes" id="UP000624709">
    <property type="component" value="Unassembled WGS sequence"/>
</dbReference>
<dbReference type="EMBL" id="BOMS01000110">
    <property type="protein sequence ID" value="GIE70745.1"/>
    <property type="molecule type" value="Genomic_DNA"/>
</dbReference>
<evidence type="ECO:0000313" key="2">
    <source>
        <dbReference type="Proteomes" id="UP000624709"/>
    </source>
</evidence>